<dbReference type="Gene3D" id="1.10.238.160">
    <property type="match status" value="1"/>
</dbReference>
<dbReference type="RefSeq" id="WP_279852013.1">
    <property type="nucleotide sequence ID" value="NZ_JAOCIA010000043.1"/>
</dbReference>
<dbReference type="AlphaFoldDB" id="A0AA42W6F9"/>
<protein>
    <submittedName>
        <fullName evidence="1">AlpA family phage regulatory protein</fullName>
    </submittedName>
</protein>
<dbReference type="InterPro" id="IPR052931">
    <property type="entry name" value="Prophage_regulatory_activator"/>
</dbReference>
<dbReference type="InterPro" id="IPR010260">
    <property type="entry name" value="AlpA"/>
</dbReference>
<proteinExistence type="predicted"/>
<accession>A0AA42W6F9</accession>
<name>A0AA42W6F9_9BURK</name>
<dbReference type="Pfam" id="PF05930">
    <property type="entry name" value="Phage_AlpA"/>
    <property type="match status" value="1"/>
</dbReference>
<sequence>MAKKPYVLLRMDDLCEKLQLSRATLYNLMRKSSKYYDPSFPKHVKLTSNSVAWIEDQIDEWIESKMSAAQSS</sequence>
<dbReference type="PANTHER" id="PTHR36154">
    <property type="entry name" value="DNA-BINDING TRANSCRIPTIONAL ACTIVATOR ALPA"/>
    <property type="match status" value="1"/>
</dbReference>
<organism evidence="1 2">
    <name type="scientific">Comamonas aquatica</name>
    <dbReference type="NCBI Taxonomy" id="225991"/>
    <lineage>
        <taxon>Bacteria</taxon>
        <taxon>Pseudomonadati</taxon>
        <taxon>Pseudomonadota</taxon>
        <taxon>Betaproteobacteria</taxon>
        <taxon>Burkholderiales</taxon>
        <taxon>Comamonadaceae</taxon>
        <taxon>Comamonas</taxon>
    </lineage>
</organism>
<reference evidence="1" key="1">
    <citation type="submission" date="2022-09" db="EMBL/GenBank/DDBJ databases">
        <title>Intensive care unit water sources are persistently colonized with multi-drug resistant bacteria and are the site of extensive horizontal gene transfer of antibiotic resistance genes.</title>
        <authorList>
            <person name="Diorio-Toth L."/>
        </authorList>
    </citation>
    <scope>NUCLEOTIDE SEQUENCE</scope>
    <source>
        <strain evidence="1">GD03686</strain>
    </source>
</reference>
<dbReference type="EMBL" id="JAOCJW010000042">
    <property type="protein sequence ID" value="MDH2007024.1"/>
    <property type="molecule type" value="Genomic_DNA"/>
</dbReference>
<gene>
    <name evidence="1" type="ORF">N5J23_16020</name>
</gene>
<evidence type="ECO:0000313" key="1">
    <source>
        <dbReference type="EMBL" id="MDH2007024.1"/>
    </source>
</evidence>
<evidence type="ECO:0000313" key="2">
    <source>
        <dbReference type="Proteomes" id="UP001161294"/>
    </source>
</evidence>
<dbReference type="PANTHER" id="PTHR36154:SF1">
    <property type="entry name" value="DNA-BINDING TRANSCRIPTIONAL ACTIVATOR ALPA"/>
    <property type="match status" value="1"/>
</dbReference>
<dbReference type="Proteomes" id="UP001161294">
    <property type="component" value="Unassembled WGS sequence"/>
</dbReference>
<comment type="caution">
    <text evidence="1">The sequence shown here is derived from an EMBL/GenBank/DDBJ whole genome shotgun (WGS) entry which is preliminary data.</text>
</comment>